<dbReference type="OrthoDB" id="1376295at2"/>
<organism evidence="2 3">
    <name type="scientific">Flavobacterium sediminis</name>
    <dbReference type="NCBI Taxonomy" id="2201181"/>
    <lineage>
        <taxon>Bacteria</taxon>
        <taxon>Pseudomonadati</taxon>
        <taxon>Bacteroidota</taxon>
        <taxon>Flavobacteriia</taxon>
        <taxon>Flavobacteriales</taxon>
        <taxon>Flavobacteriaceae</taxon>
        <taxon>Flavobacterium</taxon>
    </lineage>
</organism>
<evidence type="ECO:0000313" key="2">
    <source>
        <dbReference type="EMBL" id="AWM13303.1"/>
    </source>
</evidence>
<dbReference type="Proteomes" id="UP000245429">
    <property type="component" value="Chromosome"/>
</dbReference>
<evidence type="ECO:0008006" key="4">
    <source>
        <dbReference type="Google" id="ProtNLM"/>
    </source>
</evidence>
<name>A0A2U8QT19_9FLAO</name>
<accession>A0A2U8QT19</accession>
<keyword evidence="1" id="KW-0732">Signal</keyword>
<gene>
    <name evidence="2" type="ORF">DI487_05125</name>
</gene>
<proteinExistence type="predicted"/>
<protein>
    <recommendedName>
        <fullName evidence="4">Lipoprotein</fullName>
    </recommendedName>
</protein>
<evidence type="ECO:0000256" key="1">
    <source>
        <dbReference type="SAM" id="SignalP"/>
    </source>
</evidence>
<dbReference type="KEGG" id="fse:DI487_05125"/>
<dbReference type="RefSeq" id="WP_109568706.1">
    <property type="nucleotide sequence ID" value="NZ_CP029463.1"/>
</dbReference>
<dbReference type="EMBL" id="CP029463">
    <property type="protein sequence ID" value="AWM13303.1"/>
    <property type="molecule type" value="Genomic_DNA"/>
</dbReference>
<keyword evidence="3" id="KW-1185">Reference proteome</keyword>
<sequence length="148" mass="16805">MKKTLILLTLALFLVRCTSTSSFNYRDDFKSLNKKETEAFLKSKSATGSNKSVIILTQGFKGEQVIATQNGKTIYKQYPISNLKTKYADSFSFSNTSNLIIEDNFLKKQVTIPVKEAKEYKFVYVMIEGSGTSAKYKITFSHKLRPLE</sequence>
<evidence type="ECO:0000313" key="3">
    <source>
        <dbReference type="Proteomes" id="UP000245429"/>
    </source>
</evidence>
<feature type="signal peptide" evidence="1">
    <location>
        <begin position="1"/>
        <end position="24"/>
    </location>
</feature>
<dbReference type="AlphaFoldDB" id="A0A2U8QT19"/>
<reference evidence="2 3" key="1">
    <citation type="submission" date="2018-05" db="EMBL/GenBank/DDBJ databases">
        <title>Flavobacterium sp. MEBiC07310.</title>
        <authorList>
            <person name="Baek K."/>
        </authorList>
    </citation>
    <scope>NUCLEOTIDE SEQUENCE [LARGE SCALE GENOMIC DNA]</scope>
    <source>
        <strain evidence="2 3">MEBiC07310</strain>
    </source>
</reference>
<feature type="chain" id="PRO_5016090615" description="Lipoprotein" evidence="1">
    <location>
        <begin position="25"/>
        <end position="148"/>
    </location>
</feature>